<evidence type="ECO:0000313" key="1">
    <source>
        <dbReference type="EMBL" id="SUP75945.1"/>
    </source>
</evidence>
<name>A0A380PQN3_YERFR</name>
<proteinExistence type="predicted"/>
<sequence length="104" mass="11411">MASTTGRQNYIGIFMQKTTLRILADSITIVNTAKSPALVEVGASSDAIMGTVTDLIETGSVDVRDLISLALEQIKKCDSESLRHVLPTDKLIEFTDCYYQIKNN</sequence>
<protein>
    <submittedName>
        <fullName evidence="1">Uncharacterized protein</fullName>
    </submittedName>
</protein>
<reference evidence="1 2" key="1">
    <citation type="submission" date="2018-06" db="EMBL/GenBank/DDBJ databases">
        <authorList>
            <consortium name="Pathogen Informatics"/>
            <person name="Doyle S."/>
        </authorList>
    </citation>
    <scope>NUCLEOTIDE SEQUENCE [LARGE SCALE GENOMIC DNA]</scope>
    <source>
        <strain evidence="1 2">NCTC11470</strain>
    </source>
</reference>
<dbReference type="Proteomes" id="UP000254835">
    <property type="component" value="Unassembled WGS sequence"/>
</dbReference>
<dbReference type="AlphaFoldDB" id="A0A380PQN3"/>
<accession>A0A380PQN3</accession>
<organism evidence="1 2">
    <name type="scientific">Yersinia frederiksenii</name>
    <dbReference type="NCBI Taxonomy" id="29484"/>
    <lineage>
        <taxon>Bacteria</taxon>
        <taxon>Pseudomonadati</taxon>
        <taxon>Pseudomonadota</taxon>
        <taxon>Gammaproteobacteria</taxon>
        <taxon>Enterobacterales</taxon>
        <taxon>Yersiniaceae</taxon>
        <taxon>Yersinia</taxon>
    </lineage>
</organism>
<gene>
    <name evidence="1" type="ORF">NCTC11470_00965</name>
</gene>
<dbReference type="RefSeq" id="WP_032912245.1">
    <property type="nucleotide sequence ID" value="NZ_CPVN01000001.1"/>
</dbReference>
<dbReference type="EMBL" id="UHJA01000001">
    <property type="protein sequence ID" value="SUP75945.1"/>
    <property type="molecule type" value="Genomic_DNA"/>
</dbReference>
<evidence type="ECO:0000313" key="2">
    <source>
        <dbReference type="Proteomes" id="UP000254835"/>
    </source>
</evidence>